<organism evidence="1 2">
    <name type="scientific">Olea europaea subsp. europaea</name>
    <dbReference type="NCBI Taxonomy" id="158383"/>
    <lineage>
        <taxon>Eukaryota</taxon>
        <taxon>Viridiplantae</taxon>
        <taxon>Streptophyta</taxon>
        <taxon>Embryophyta</taxon>
        <taxon>Tracheophyta</taxon>
        <taxon>Spermatophyta</taxon>
        <taxon>Magnoliopsida</taxon>
        <taxon>eudicotyledons</taxon>
        <taxon>Gunneridae</taxon>
        <taxon>Pentapetalae</taxon>
        <taxon>asterids</taxon>
        <taxon>lamiids</taxon>
        <taxon>Lamiales</taxon>
        <taxon>Oleaceae</taxon>
        <taxon>Oleeae</taxon>
        <taxon>Olea</taxon>
    </lineage>
</organism>
<name>A0A8S0RVW2_OLEEU</name>
<sequence>HNHFRKFMPPQTQDCLPRSIAPQLTTHRFVHTAEHTPSQITIDFTPSSLSDHHTYHLASHHHTRKQQQDSENHSNVPSLLCVCATALQCRRSNHAKEMRKM</sequence>
<dbReference type="Gramene" id="OE9A016339T1">
    <property type="protein sequence ID" value="OE9A016339C1"/>
    <property type="gene ID" value="OE9A016339"/>
</dbReference>
<dbReference type="EMBL" id="CACTIH010003733">
    <property type="protein sequence ID" value="CAA2983494.1"/>
    <property type="molecule type" value="Genomic_DNA"/>
</dbReference>
<feature type="non-terminal residue" evidence="1">
    <location>
        <position position="1"/>
    </location>
</feature>
<comment type="caution">
    <text evidence="1">The sequence shown here is derived from an EMBL/GenBank/DDBJ whole genome shotgun (WGS) entry which is preliminary data.</text>
</comment>
<dbReference type="Proteomes" id="UP000594638">
    <property type="component" value="Unassembled WGS sequence"/>
</dbReference>
<proteinExistence type="predicted"/>
<protein>
    <submittedName>
        <fullName evidence="1">Uncharacterized protein</fullName>
    </submittedName>
</protein>
<keyword evidence="2" id="KW-1185">Reference proteome</keyword>
<dbReference type="AlphaFoldDB" id="A0A8S0RVW2"/>
<reference evidence="1 2" key="1">
    <citation type="submission" date="2019-12" db="EMBL/GenBank/DDBJ databases">
        <authorList>
            <person name="Alioto T."/>
            <person name="Alioto T."/>
            <person name="Gomez Garrido J."/>
        </authorList>
    </citation>
    <scope>NUCLEOTIDE SEQUENCE [LARGE SCALE GENOMIC DNA]</scope>
</reference>
<evidence type="ECO:0000313" key="1">
    <source>
        <dbReference type="EMBL" id="CAA2983494.1"/>
    </source>
</evidence>
<evidence type="ECO:0000313" key="2">
    <source>
        <dbReference type="Proteomes" id="UP000594638"/>
    </source>
</evidence>
<accession>A0A8S0RVW2</accession>
<gene>
    <name evidence="1" type="ORF">OLEA9_A016339</name>
</gene>